<evidence type="ECO:0000256" key="2">
    <source>
        <dbReference type="ARBA" id="ARBA00023136"/>
    </source>
</evidence>
<protein>
    <submittedName>
        <fullName evidence="6">Sodium-type flagellar protein</fullName>
    </submittedName>
</protein>
<evidence type="ECO:0000256" key="3">
    <source>
        <dbReference type="ARBA" id="ARBA00023237"/>
    </source>
</evidence>
<sequence>MAFGEQKGQFIACIALSAVLTMDTGYTMTQVHFANPLGAKGWRVSRNQIRCGLSLTIPNYGIAYFEQYAAKPPHFILRTWDEVQRFLPAKIIVTTPNWKAERPPILVGQLTVKPGEYGIYLRRDGALKLLTFLSQGYEPNFTYRAETGFNTMVSLSPVGFQKPYSRYQECIGNLLPFGYEQVRESIFHYKEDSRELTDEDKQQLRRIARYVEADAQIKEIRVIGYADANGRKGYNNAISEERARTVEKYLLKLGVPKEQLLVTWVGELYPIARNDTDAGRAANRRVVITLIKK</sequence>
<dbReference type="STRING" id="447.Lboz_1359"/>
<evidence type="ECO:0000313" key="7">
    <source>
        <dbReference type="Proteomes" id="UP000054695"/>
    </source>
</evidence>
<dbReference type="OrthoDB" id="6905929at2"/>
<keyword evidence="3" id="KW-0998">Cell outer membrane</keyword>
<gene>
    <name evidence="6" type="ORF">Lboz_1359</name>
</gene>
<name>A0A0W0RTS2_LEGBO</name>
<keyword evidence="7" id="KW-1185">Reference proteome</keyword>
<dbReference type="InterPro" id="IPR036737">
    <property type="entry name" value="OmpA-like_sf"/>
</dbReference>
<dbReference type="Pfam" id="PF00691">
    <property type="entry name" value="OmpA"/>
    <property type="match status" value="1"/>
</dbReference>
<evidence type="ECO:0000256" key="1">
    <source>
        <dbReference type="ARBA" id="ARBA00004442"/>
    </source>
</evidence>
<comment type="subcellular location">
    <subcellularLocation>
        <location evidence="1">Cell outer membrane</location>
    </subcellularLocation>
</comment>
<dbReference type="Gene3D" id="3.30.1330.60">
    <property type="entry name" value="OmpA-like domain"/>
    <property type="match status" value="1"/>
</dbReference>
<dbReference type="PROSITE" id="PS51123">
    <property type="entry name" value="OMPA_2"/>
    <property type="match status" value="1"/>
</dbReference>
<dbReference type="EMBL" id="LNXU01000015">
    <property type="protein sequence ID" value="KTC74446.1"/>
    <property type="molecule type" value="Genomic_DNA"/>
</dbReference>
<dbReference type="AlphaFoldDB" id="A0A0W0RTS2"/>
<dbReference type="Gene3D" id="2.60.40.2540">
    <property type="match status" value="1"/>
</dbReference>
<dbReference type="CDD" id="cd07185">
    <property type="entry name" value="OmpA_C-like"/>
    <property type="match status" value="1"/>
</dbReference>
<evidence type="ECO:0000259" key="5">
    <source>
        <dbReference type="PROSITE" id="PS51123"/>
    </source>
</evidence>
<dbReference type="InterPro" id="IPR006665">
    <property type="entry name" value="OmpA-like"/>
</dbReference>
<dbReference type="InterPro" id="IPR006664">
    <property type="entry name" value="OMP_bac"/>
</dbReference>
<keyword evidence="2 4" id="KW-0472">Membrane</keyword>
<dbReference type="Pfam" id="PF18393">
    <property type="entry name" value="MotY_N"/>
    <property type="match status" value="1"/>
</dbReference>
<keyword evidence="6" id="KW-0969">Cilium</keyword>
<dbReference type="InterPro" id="IPR041544">
    <property type="entry name" value="MotY_N"/>
</dbReference>
<comment type="caution">
    <text evidence="6">The sequence shown here is derived from an EMBL/GenBank/DDBJ whole genome shotgun (WGS) entry which is preliminary data.</text>
</comment>
<feature type="domain" description="OmpA-like" evidence="5">
    <location>
        <begin position="178"/>
        <end position="293"/>
    </location>
</feature>
<keyword evidence="6" id="KW-0282">Flagellum</keyword>
<evidence type="ECO:0000313" key="6">
    <source>
        <dbReference type="EMBL" id="KTC74446.1"/>
    </source>
</evidence>
<dbReference type="GO" id="GO:0009279">
    <property type="term" value="C:cell outer membrane"/>
    <property type="evidence" value="ECO:0007669"/>
    <property type="project" value="UniProtKB-SubCell"/>
</dbReference>
<dbReference type="PRINTS" id="PR01021">
    <property type="entry name" value="OMPADOMAIN"/>
</dbReference>
<dbReference type="InterPro" id="IPR050330">
    <property type="entry name" value="Bact_OuterMem_StrucFunc"/>
</dbReference>
<reference evidence="6 7" key="1">
    <citation type="submission" date="2015-11" db="EMBL/GenBank/DDBJ databases">
        <title>Genomic analysis of 38 Legionella species identifies large and diverse effector repertoires.</title>
        <authorList>
            <person name="Burstein D."/>
            <person name="Amaro F."/>
            <person name="Zusman T."/>
            <person name="Lifshitz Z."/>
            <person name="Cohen O."/>
            <person name="Gilbert J.A."/>
            <person name="Pupko T."/>
            <person name="Shuman H.A."/>
            <person name="Segal G."/>
        </authorList>
    </citation>
    <scope>NUCLEOTIDE SEQUENCE [LARGE SCALE GENOMIC DNA]</scope>
    <source>
        <strain evidence="6 7">WIGA</strain>
    </source>
</reference>
<dbReference type="PRINTS" id="PR01023">
    <property type="entry name" value="NAFLGMOTY"/>
</dbReference>
<dbReference type="SUPFAM" id="SSF103088">
    <property type="entry name" value="OmpA-like"/>
    <property type="match status" value="1"/>
</dbReference>
<dbReference type="PANTHER" id="PTHR30329:SF21">
    <property type="entry name" value="LIPOPROTEIN YIAD-RELATED"/>
    <property type="match status" value="1"/>
</dbReference>
<dbReference type="RefSeq" id="WP_058459021.1">
    <property type="nucleotide sequence ID" value="NZ_CAAAIY010000016.1"/>
</dbReference>
<accession>A0A0W0RTS2</accession>
<evidence type="ECO:0000256" key="4">
    <source>
        <dbReference type="PROSITE-ProRule" id="PRU00473"/>
    </source>
</evidence>
<dbReference type="PANTHER" id="PTHR30329">
    <property type="entry name" value="STATOR ELEMENT OF FLAGELLAR MOTOR COMPLEX"/>
    <property type="match status" value="1"/>
</dbReference>
<proteinExistence type="predicted"/>
<dbReference type="Proteomes" id="UP000054695">
    <property type="component" value="Unassembled WGS sequence"/>
</dbReference>
<keyword evidence="6" id="KW-0966">Cell projection</keyword>
<organism evidence="6 7">
    <name type="scientific">Legionella bozemanae</name>
    <name type="common">Fluoribacter bozemanae</name>
    <dbReference type="NCBI Taxonomy" id="447"/>
    <lineage>
        <taxon>Bacteria</taxon>
        <taxon>Pseudomonadati</taxon>
        <taxon>Pseudomonadota</taxon>
        <taxon>Gammaproteobacteria</taxon>
        <taxon>Legionellales</taxon>
        <taxon>Legionellaceae</taxon>
        <taxon>Legionella</taxon>
    </lineage>
</organism>
<dbReference type="PATRIC" id="fig|447.4.peg.1451"/>